<dbReference type="PANTHER" id="PTHR34189:SF4">
    <property type="entry name" value="TRANSMEMBRANE PROTEIN"/>
    <property type="match status" value="1"/>
</dbReference>
<accession>A0A199W0E8</accession>
<dbReference type="EMBL" id="LSRQ01000444">
    <property type="protein sequence ID" value="OAY82716.1"/>
    <property type="molecule type" value="Genomic_DNA"/>
</dbReference>
<organism evidence="2 3">
    <name type="scientific">Ananas comosus</name>
    <name type="common">Pineapple</name>
    <name type="synonym">Ananas ananas</name>
    <dbReference type="NCBI Taxonomy" id="4615"/>
    <lineage>
        <taxon>Eukaryota</taxon>
        <taxon>Viridiplantae</taxon>
        <taxon>Streptophyta</taxon>
        <taxon>Embryophyta</taxon>
        <taxon>Tracheophyta</taxon>
        <taxon>Spermatophyta</taxon>
        <taxon>Magnoliopsida</taxon>
        <taxon>Liliopsida</taxon>
        <taxon>Poales</taxon>
        <taxon>Bromeliaceae</taxon>
        <taxon>Bromelioideae</taxon>
        <taxon>Ananas</taxon>
    </lineage>
</organism>
<evidence type="ECO:0000256" key="1">
    <source>
        <dbReference type="SAM" id="Phobius"/>
    </source>
</evidence>
<name>A0A199W0E8_ANACO</name>
<evidence type="ECO:0000313" key="2">
    <source>
        <dbReference type="EMBL" id="OAY82716.1"/>
    </source>
</evidence>
<dbReference type="PANTHER" id="PTHR34189">
    <property type="entry name" value="TRANSMEMBRANE PROTEIN"/>
    <property type="match status" value="1"/>
</dbReference>
<dbReference type="Proteomes" id="UP000092600">
    <property type="component" value="Unassembled WGS sequence"/>
</dbReference>
<dbReference type="Gramene" id="Aco006132.1.mrna1">
    <property type="protein sequence ID" value="Aco006132.1.mrna1"/>
    <property type="gene ID" value="Aco006132.1.path1"/>
</dbReference>
<keyword evidence="1" id="KW-1133">Transmembrane helix</keyword>
<feature type="transmembrane region" description="Helical" evidence="1">
    <location>
        <begin position="52"/>
        <end position="70"/>
    </location>
</feature>
<gene>
    <name evidence="2" type="ORF">ACMD2_01512</name>
</gene>
<reference evidence="2 3" key="1">
    <citation type="journal article" date="2016" name="DNA Res.">
        <title>The draft genome of MD-2 pineapple using hybrid error correction of long reads.</title>
        <authorList>
            <person name="Redwan R.M."/>
            <person name="Saidin A."/>
            <person name="Kumar S.V."/>
        </authorList>
    </citation>
    <scope>NUCLEOTIDE SEQUENCE [LARGE SCALE GENOMIC DNA]</scope>
    <source>
        <strain evidence="3">cv. MD2</strain>
        <tissue evidence="2">Leaf</tissue>
    </source>
</reference>
<dbReference type="AlphaFoldDB" id="A0A199W0E8"/>
<proteinExistence type="predicted"/>
<keyword evidence="1" id="KW-0812">Transmembrane</keyword>
<protein>
    <submittedName>
        <fullName evidence="2">Uncharacterized protein</fullName>
    </submittedName>
</protein>
<keyword evidence="1" id="KW-0472">Membrane</keyword>
<evidence type="ECO:0000313" key="3">
    <source>
        <dbReference type="Proteomes" id="UP000092600"/>
    </source>
</evidence>
<sequence>MHRSGSYLTMGGGGGGARSSSLALDVDQLPLYDPSSDAAKKEAAQSRLAERAIHLIPLVIVLCFAVLLFFSSAEIEMPSKDESIIARIKNKSIDGYSNWNGTSMTIMEDVDPIEAIGSYGNENRVSDPDSQGTG</sequence>
<comment type="caution">
    <text evidence="2">The sequence shown here is derived from an EMBL/GenBank/DDBJ whole genome shotgun (WGS) entry which is preliminary data.</text>
</comment>
<dbReference type="STRING" id="4615.A0A199W0E8"/>